<organism evidence="1">
    <name type="scientific">marine sediment metagenome</name>
    <dbReference type="NCBI Taxonomy" id="412755"/>
    <lineage>
        <taxon>unclassified sequences</taxon>
        <taxon>metagenomes</taxon>
        <taxon>ecological metagenomes</taxon>
    </lineage>
</organism>
<accession>X1UV46</accession>
<proteinExistence type="predicted"/>
<protein>
    <submittedName>
        <fullName evidence="1">Uncharacterized protein</fullName>
    </submittedName>
</protein>
<dbReference type="AlphaFoldDB" id="X1UV46"/>
<sequence length="70" mass="8036">KKQQVDFDKLAGFQYDKGYEDGYDNGFGSFEMPCNVCGKPMLFDVMTEPETEQIVREAFAKWGHSDCLNE</sequence>
<gene>
    <name evidence="1" type="ORF">S12H4_60224</name>
</gene>
<evidence type="ECO:0000313" key="1">
    <source>
        <dbReference type="EMBL" id="GAJ21373.1"/>
    </source>
</evidence>
<comment type="caution">
    <text evidence="1">The sequence shown here is derived from an EMBL/GenBank/DDBJ whole genome shotgun (WGS) entry which is preliminary data.</text>
</comment>
<dbReference type="EMBL" id="BARW01039580">
    <property type="protein sequence ID" value="GAJ21373.1"/>
    <property type="molecule type" value="Genomic_DNA"/>
</dbReference>
<name>X1UV46_9ZZZZ</name>
<reference evidence="1" key="1">
    <citation type="journal article" date="2014" name="Front. Microbiol.">
        <title>High frequency of phylogenetically diverse reductive dehalogenase-homologous genes in deep subseafloor sedimentary metagenomes.</title>
        <authorList>
            <person name="Kawai M."/>
            <person name="Futagami T."/>
            <person name="Toyoda A."/>
            <person name="Takaki Y."/>
            <person name="Nishi S."/>
            <person name="Hori S."/>
            <person name="Arai W."/>
            <person name="Tsubouchi T."/>
            <person name="Morono Y."/>
            <person name="Uchiyama I."/>
            <person name="Ito T."/>
            <person name="Fujiyama A."/>
            <person name="Inagaki F."/>
            <person name="Takami H."/>
        </authorList>
    </citation>
    <scope>NUCLEOTIDE SEQUENCE</scope>
    <source>
        <strain evidence="1">Expedition CK06-06</strain>
    </source>
</reference>
<feature type="non-terminal residue" evidence="1">
    <location>
        <position position="1"/>
    </location>
</feature>